<evidence type="ECO:0008006" key="5">
    <source>
        <dbReference type="Google" id="ProtNLM"/>
    </source>
</evidence>
<gene>
    <name evidence="3" type="ORF">R3P38DRAFT_3073750</name>
</gene>
<sequence>MLQYRVPHAEQVEAWAARTLVLHDDPSLDLNHLREALGERKVPSLAGDQTWMHLVVESSDSYAVSSRVGFVFHTHHAVTDGNGTKIIINQYLTELALRLANPASLPGVLDLPWGDEVKELTPAIFNVLCPSEPIPIPLASDEEPTFSHPVYATLATEMQAIADSLKVR</sequence>
<keyword evidence="4" id="KW-1185">Reference proteome</keyword>
<dbReference type="Proteomes" id="UP001362999">
    <property type="component" value="Unassembled WGS sequence"/>
</dbReference>
<comment type="similarity">
    <text evidence="1">Belongs to the trichothecene O-acetyltransferase family.</text>
</comment>
<evidence type="ECO:0000256" key="2">
    <source>
        <dbReference type="ARBA" id="ARBA00022679"/>
    </source>
</evidence>
<comment type="caution">
    <text evidence="3">The sequence shown here is derived from an EMBL/GenBank/DDBJ whole genome shotgun (WGS) entry which is preliminary data.</text>
</comment>
<dbReference type="Pfam" id="PF07428">
    <property type="entry name" value="Tri3"/>
    <property type="match status" value="1"/>
</dbReference>
<evidence type="ECO:0000313" key="3">
    <source>
        <dbReference type="EMBL" id="KAK6995987.1"/>
    </source>
</evidence>
<dbReference type="InterPro" id="IPR023213">
    <property type="entry name" value="CAT-like_dom_sf"/>
</dbReference>
<name>A0AAV9ZYJ4_9AGAR</name>
<dbReference type="EMBL" id="JAWWNJ010000100">
    <property type="protein sequence ID" value="KAK6995987.1"/>
    <property type="molecule type" value="Genomic_DNA"/>
</dbReference>
<dbReference type="GO" id="GO:0043386">
    <property type="term" value="P:mycotoxin biosynthetic process"/>
    <property type="evidence" value="ECO:0007669"/>
    <property type="project" value="InterPro"/>
</dbReference>
<organism evidence="3 4">
    <name type="scientific">Favolaschia claudopus</name>
    <dbReference type="NCBI Taxonomy" id="2862362"/>
    <lineage>
        <taxon>Eukaryota</taxon>
        <taxon>Fungi</taxon>
        <taxon>Dikarya</taxon>
        <taxon>Basidiomycota</taxon>
        <taxon>Agaricomycotina</taxon>
        <taxon>Agaricomycetes</taxon>
        <taxon>Agaricomycetidae</taxon>
        <taxon>Agaricales</taxon>
        <taxon>Marasmiineae</taxon>
        <taxon>Mycenaceae</taxon>
        <taxon>Favolaschia</taxon>
    </lineage>
</organism>
<protein>
    <recommendedName>
        <fullName evidence="5">Condensation domain-containing protein</fullName>
    </recommendedName>
</protein>
<proteinExistence type="inferred from homology"/>
<accession>A0AAV9ZYJ4</accession>
<keyword evidence="2" id="KW-0808">Transferase</keyword>
<dbReference type="GO" id="GO:0016407">
    <property type="term" value="F:acetyltransferase activity"/>
    <property type="evidence" value="ECO:0007669"/>
    <property type="project" value="InterPro"/>
</dbReference>
<reference evidence="3 4" key="1">
    <citation type="journal article" date="2024" name="J Genomics">
        <title>Draft genome sequencing and assembly of Favolaschia claudopus CIRM-BRFM 2984 isolated from oak limbs.</title>
        <authorList>
            <person name="Navarro D."/>
            <person name="Drula E."/>
            <person name="Chaduli D."/>
            <person name="Cazenave R."/>
            <person name="Ahrendt S."/>
            <person name="Wang J."/>
            <person name="Lipzen A."/>
            <person name="Daum C."/>
            <person name="Barry K."/>
            <person name="Grigoriev I.V."/>
            <person name="Favel A."/>
            <person name="Rosso M.N."/>
            <person name="Martin F."/>
        </authorList>
    </citation>
    <scope>NUCLEOTIDE SEQUENCE [LARGE SCALE GENOMIC DNA]</scope>
    <source>
        <strain evidence="3 4">CIRM-BRFM 2984</strain>
    </source>
</reference>
<dbReference type="AlphaFoldDB" id="A0AAV9ZYJ4"/>
<evidence type="ECO:0000313" key="4">
    <source>
        <dbReference type="Proteomes" id="UP001362999"/>
    </source>
</evidence>
<dbReference type="InterPro" id="IPR009992">
    <property type="entry name" value="Tri3/Sat12/Sat16/Mac1"/>
</dbReference>
<evidence type="ECO:0000256" key="1">
    <source>
        <dbReference type="ARBA" id="ARBA00006439"/>
    </source>
</evidence>
<dbReference type="Gene3D" id="3.30.559.10">
    <property type="entry name" value="Chloramphenicol acetyltransferase-like domain"/>
    <property type="match status" value="1"/>
</dbReference>